<proteinExistence type="predicted"/>
<dbReference type="STRING" id="742823.HMPREF9465_01223"/>
<sequence>MLRSLCIMGAGSLCLMVRNDRLPDCPFVASIKERLASPRPWFKVLVYVAAKLVRIATALLKYGETFSFEKAGISKAVLKQWELEQAKAA</sequence>
<accession>K1JWV4</accession>
<dbReference type="HOGENOM" id="CLU_2453519_0_0_4"/>
<dbReference type="Proteomes" id="UP000005835">
    <property type="component" value="Unassembled WGS sequence"/>
</dbReference>
<gene>
    <name evidence="1" type="ORF">HMPREF9465_01223</name>
</gene>
<comment type="caution">
    <text evidence="1">The sequence shown here is derived from an EMBL/GenBank/DDBJ whole genome shotgun (WGS) entry which is preliminary data.</text>
</comment>
<dbReference type="AlphaFoldDB" id="K1JWV4"/>
<evidence type="ECO:0000313" key="2">
    <source>
        <dbReference type="Proteomes" id="UP000005835"/>
    </source>
</evidence>
<name>K1JWV4_9BURK</name>
<evidence type="ECO:0000313" key="1">
    <source>
        <dbReference type="EMBL" id="EKB31118.1"/>
    </source>
</evidence>
<protein>
    <submittedName>
        <fullName evidence="1">Uncharacterized protein</fullName>
    </submittedName>
</protein>
<reference evidence="1 2" key="1">
    <citation type="submission" date="2012-05" db="EMBL/GenBank/DDBJ databases">
        <title>The Genome Sequence of Sutterella wadsworthensis 2_1_59BFAA.</title>
        <authorList>
            <consortium name="The Broad Institute Genome Sequencing Platform"/>
            <person name="Earl A."/>
            <person name="Ward D."/>
            <person name="Feldgarden M."/>
            <person name="Gevers D."/>
            <person name="Daigneault M."/>
            <person name="Strauss J."/>
            <person name="Allen-Vercoe E."/>
            <person name="Walker B."/>
            <person name="Young S.K."/>
            <person name="Zeng Q."/>
            <person name="Gargeya S."/>
            <person name="Fitzgerald M."/>
            <person name="Haas B."/>
            <person name="Abouelleil A."/>
            <person name="Alvarado L."/>
            <person name="Arachchi H.M."/>
            <person name="Berlin A.M."/>
            <person name="Chapman S.B."/>
            <person name="Goldberg J."/>
            <person name="Griggs A."/>
            <person name="Gujja S."/>
            <person name="Hansen M."/>
            <person name="Howarth C."/>
            <person name="Imamovic A."/>
            <person name="Larimer J."/>
            <person name="McCowen C."/>
            <person name="Montmayeur A."/>
            <person name="Murphy C."/>
            <person name="Neiman D."/>
            <person name="Pearson M."/>
            <person name="Priest M."/>
            <person name="Roberts A."/>
            <person name="Saif S."/>
            <person name="Shea T."/>
            <person name="Sisk P."/>
            <person name="Sykes S."/>
            <person name="Wortman J."/>
            <person name="Nusbaum C."/>
            <person name="Birren B."/>
        </authorList>
    </citation>
    <scope>NUCLEOTIDE SEQUENCE [LARGE SCALE GENOMIC DNA]</scope>
    <source>
        <strain evidence="1 2">2_1_59BFAA</strain>
    </source>
</reference>
<dbReference type="EMBL" id="ADMG01000031">
    <property type="protein sequence ID" value="EKB31118.1"/>
    <property type="molecule type" value="Genomic_DNA"/>
</dbReference>
<organism evidence="1 2">
    <name type="scientific">Sutterella wadsworthensis 2_1_59BFAA</name>
    <dbReference type="NCBI Taxonomy" id="742823"/>
    <lineage>
        <taxon>Bacteria</taxon>
        <taxon>Pseudomonadati</taxon>
        <taxon>Pseudomonadota</taxon>
        <taxon>Betaproteobacteria</taxon>
        <taxon>Burkholderiales</taxon>
        <taxon>Sutterellaceae</taxon>
        <taxon>Sutterella</taxon>
    </lineage>
</organism>
<keyword evidence="2" id="KW-1185">Reference proteome</keyword>